<feature type="non-terminal residue" evidence="2">
    <location>
        <position position="1"/>
    </location>
</feature>
<dbReference type="InterPro" id="IPR051057">
    <property type="entry name" value="PI-PLC_domain"/>
</dbReference>
<dbReference type="PANTHER" id="PTHR13593:SF140">
    <property type="entry name" value="PLC-LIKE PHOSPHODIESTERASE"/>
    <property type="match status" value="1"/>
</dbReference>
<dbReference type="Pfam" id="PF26146">
    <property type="entry name" value="PI-PLC_X"/>
    <property type="match status" value="1"/>
</dbReference>
<dbReference type="Gene3D" id="3.20.20.190">
    <property type="entry name" value="Phosphatidylinositol (PI) phosphodiesterase"/>
    <property type="match status" value="1"/>
</dbReference>
<dbReference type="SUPFAM" id="SSF51695">
    <property type="entry name" value="PLC-like phosphodiesterases"/>
    <property type="match status" value="1"/>
</dbReference>
<sequence>YQSQGSLQDLALPCHVDAAINWADRILVFAGCQIWKLSTETSQFHPDGNLTDKGLPCQLNAAVQWSIKGAIFVKGLQFWKFDDVMLGPFHTDDLHLCSWYLCGEADWMMERTPSGKCNGDSRFCSLRVDQVTLAGLHNAGAGFAGGFGLLNCLLRNHAENISRQLELGIRHLDIDPCYDTCGLLGTCHTFMCGGSICTIIKQLRTFLRDNRGEIVTINFNHEIKDPEKVFPRLTKQLQTQLGPMLNGRFRVSGEKKWPTLRQSVRSNKRVFIFYAPIINQSPHNRLYKRHKWIHNEDFYASTWRPFSVGNGCQEVIPITKDRCQVRQWRELVEVSIVPESGACIYSMAESCRMYLHEALKACELYRFQVNKSPNVLLVDYPEVGSQEVTSVFHAVYHQNLRNLVAHLPGKCQVKLDAAVRIPGSETSFFFVGDQVLVYSHSKKSQVDSRPIPSIYDGRVDAAYMPKNASILRIIKGCEMWQVDAGNFSNVLTPRSQMSPCVQPDDAVVWQSRLYIFKGCYATLQGLEPIPLADWGLPCDIDAAFNNRDHIAIFKGNDYWKYTGQGNATRDGKTLDWTIDAVRCSH</sequence>
<name>A0A8S3YJ98_9EUPU</name>
<dbReference type="OrthoDB" id="1046782at2759"/>
<dbReference type="AlphaFoldDB" id="A0A8S3YJ98"/>
<dbReference type="Gene3D" id="2.110.10.10">
    <property type="entry name" value="Hemopexin-like domain"/>
    <property type="match status" value="2"/>
</dbReference>
<dbReference type="SMART" id="SM00120">
    <property type="entry name" value="HX"/>
    <property type="match status" value="5"/>
</dbReference>
<comment type="caution">
    <text evidence="2">The sequence shown here is derived from an EMBL/GenBank/DDBJ whole genome shotgun (WGS) entry which is preliminary data.</text>
</comment>
<evidence type="ECO:0000256" key="1">
    <source>
        <dbReference type="PROSITE-ProRule" id="PRU01011"/>
    </source>
</evidence>
<organism evidence="2 3">
    <name type="scientific">Candidula unifasciata</name>
    <dbReference type="NCBI Taxonomy" id="100452"/>
    <lineage>
        <taxon>Eukaryota</taxon>
        <taxon>Metazoa</taxon>
        <taxon>Spiralia</taxon>
        <taxon>Lophotrochozoa</taxon>
        <taxon>Mollusca</taxon>
        <taxon>Gastropoda</taxon>
        <taxon>Heterobranchia</taxon>
        <taxon>Euthyneura</taxon>
        <taxon>Panpulmonata</taxon>
        <taxon>Eupulmonata</taxon>
        <taxon>Stylommatophora</taxon>
        <taxon>Helicina</taxon>
        <taxon>Helicoidea</taxon>
        <taxon>Geomitridae</taxon>
        <taxon>Candidula</taxon>
    </lineage>
</organism>
<evidence type="ECO:0000313" key="3">
    <source>
        <dbReference type="Proteomes" id="UP000678393"/>
    </source>
</evidence>
<accession>A0A8S3YJ98</accession>
<dbReference type="InterPro" id="IPR017946">
    <property type="entry name" value="PLC-like_Pdiesterase_TIM-brl"/>
</dbReference>
<feature type="repeat" description="Hemopexin" evidence="1">
    <location>
        <begin position="537"/>
        <end position="574"/>
    </location>
</feature>
<dbReference type="PANTHER" id="PTHR13593">
    <property type="match status" value="1"/>
</dbReference>
<dbReference type="SUPFAM" id="SSF50923">
    <property type="entry name" value="Hemopexin-like domain"/>
    <property type="match status" value="3"/>
</dbReference>
<dbReference type="GO" id="GO:0006629">
    <property type="term" value="P:lipid metabolic process"/>
    <property type="evidence" value="ECO:0007669"/>
    <property type="project" value="InterPro"/>
</dbReference>
<protein>
    <submittedName>
        <fullName evidence="2">Uncharacterized protein</fullName>
    </submittedName>
</protein>
<dbReference type="GO" id="GO:0008081">
    <property type="term" value="F:phosphoric diester hydrolase activity"/>
    <property type="evidence" value="ECO:0007669"/>
    <property type="project" value="InterPro"/>
</dbReference>
<dbReference type="Proteomes" id="UP000678393">
    <property type="component" value="Unassembled WGS sequence"/>
</dbReference>
<gene>
    <name evidence="2" type="ORF">CUNI_LOCUS2627</name>
</gene>
<dbReference type="CDD" id="cd08557">
    <property type="entry name" value="PI-PLCc_bacteria_like"/>
    <property type="match status" value="1"/>
</dbReference>
<dbReference type="PROSITE" id="PS51642">
    <property type="entry name" value="HEMOPEXIN_2"/>
    <property type="match status" value="1"/>
</dbReference>
<dbReference type="InterPro" id="IPR018487">
    <property type="entry name" value="Hemopexin-like_repeat"/>
</dbReference>
<dbReference type="EMBL" id="CAJHNH020000342">
    <property type="protein sequence ID" value="CAG5117069.1"/>
    <property type="molecule type" value="Genomic_DNA"/>
</dbReference>
<keyword evidence="3" id="KW-1185">Reference proteome</keyword>
<reference evidence="2" key="1">
    <citation type="submission" date="2021-04" db="EMBL/GenBank/DDBJ databases">
        <authorList>
            <consortium name="Molecular Ecology Group"/>
        </authorList>
    </citation>
    <scope>NUCLEOTIDE SEQUENCE</scope>
</reference>
<proteinExistence type="predicted"/>
<evidence type="ECO:0000313" key="2">
    <source>
        <dbReference type="EMBL" id="CAG5117069.1"/>
    </source>
</evidence>
<dbReference type="InterPro" id="IPR036375">
    <property type="entry name" value="Hemopexin-like_dom_sf"/>
</dbReference>